<feature type="signal peptide" evidence="2">
    <location>
        <begin position="1"/>
        <end position="21"/>
    </location>
</feature>
<dbReference type="Proteomes" id="UP000248975">
    <property type="component" value="Unassembled WGS sequence"/>
</dbReference>
<evidence type="ECO:0000313" key="3">
    <source>
        <dbReference type="EMBL" id="PZQ99550.1"/>
    </source>
</evidence>
<comment type="caution">
    <text evidence="3">The sequence shown here is derived from an EMBL/GenBank/DDBJ whole genome shotgun (WGS) entry which is preliminary data.</text>
</comment>
<evidence type="ECO:0000256" key="1">
    <source>
        <dbReference type="SAM" id="MobiDB-lite"/>
    </source>
</evidence>
<protein>
    <recommendedName>
        <fullName evidence="5">Lipoprotein</fullName>
    </recommendedName>
</protein>
<proteinExistence type="predicted"/>
<sequence>MGRKLLAIAFAVLAACDTSQMAPNSVAVQETPSTRIPNAAASGTVSRWEGESVFYFTRKTAGQGIYSNPFAFDVYLSNLPVSFDMTETGRTWTRIAPEDTPGTNDWNYAFRLQNRPGGNPNNPDDLRNILTVSPARGPMLIDHGRSWTLNITDNGGSQSGQQPVTNTYTFTYVQPGRCTISGLSLSNENPDKNTSVTLTGSAGPYCKRVWVTAREISGGASVGGTAQPNPARDPVDAIYDSTAPGTGKAHAISQSKLVRDNDVVFEVVAIDASGARVSDSKRARVKQPAPSTPQPVAQCPSNPGGFPTSQKICVSCPSGGGTPYESYVIGDYCSAADAIAELTPMYGNCSLSSC</sequence>
<dbReference type="EMBL" id="QFQS01000001">
    <property type="protein sequence ID" value="PZQ99550.1"/>
    <property type="molecule type" value="Genomic_DNA"/>
</dbReference>
<dbReference type="AlphaFoldDB" id="A0A2W5UP01"/>
<evidence type="ECO:0008006" key="5">
    <source>
        <dbReference type="Google" id="ProtNLM"/>
    </source>
</evidence>
<organism evidence="3 4">
    <name type="scientific">Cereibacter sphaeroides</name>
    <name type="common">Rhodobacter sphaeroides</name>
    <dbReference type="NCBI Taxonomy" id="1063"/>
    <lineage>
        <taxon>Bacteria</taxon>
        <taxon>Pseudomonadati</taxon>
        <taxon>Pseudomonadota</taxon>
        <taxon>Alphaproteobacteria</taxon>
        <taxon>Rhodobacterales</taxon>
        <taxon>Paracoccaceae</taxon>
        <taxon>Cereibacter</taxon>
    </lineage>
</organism>
<feature type="chain" id="PRO_5016061550" description="Lipoprotein" evidence="2">
    <location>
        <begin position="22"/>
        <end position="354"/>
    </location>
</feature>
<reference evidence="3 4" key="1">
    <citation type="submission" date="2017-08" db="EMBL/GenBank/DDBJ databases">
        <title>Infants hospitalized years apart are colonized by the same room-sourced microbial strains.</title>
        <authorList>
            <person name="Brooks B."/>
            <person name="Olm M.R."/>
            <person name="Firek B.A."/>
            <person name="Baker R."/>
            <person name="Thomas B.C."/>
            <person name="Morowitz M.J."/>
            <person name="Banfield J.F."/>
        </authorList>
    </citation>
    <scope>NUCLEOTIDE SEQUENCE [LARGE SCALE GENOMIC DNA]</scope>
    <source>
        <strain evidence="3">S2_003_000_R2_11</strain>
    </source>
</reference>
<accession>A0A2W5UP01</accession>
<gene>
    <name evidence="3" type="ORF">DI533_02455</name>
</gene>
<evidence type="ECO:0000256" key="2">
    <source>
        <dbReference type="SAM" id="SignalP"/>
    </source>
</evidence>
<dbReference type="PROSITE" id="PS51257">
    <property type="entry name" value="PROKAR_LIPOPROTEIN"/>
    <property type="match status" value="1"/>
</dbReference>
<name>A0A2W5UP01_CERSP</name>
<keyword evidence="2" id="KW-0732">Signal</keyword>
<evidence type="ECO:0000313" key="4">
    <source>
        <dbReference type="Proteomes" id="UP000248975"/>
    </source>
</evidence>
<feature type="region of interest" description="Disordered" evidence="1">
    <location>
        <begin position="279"/>
        <end position="301"/>
    </location>
</feature>